<keyword evidence="3" id="KW-1185">Reference proteome</keyword>
<accession>A0ABS3M0T8</accession>
<feature type="domain" description="Arc-like DNA binding" evidence="1">
    <location>
        <begin position="9"/>
        <end position="45"/>
    </location>
</feature>
<evidence type="ECO:0000313" key="2">
    <source>
        <dbReference type="EMBL" id="MBO1361769.1"/>
    </source>
</evidence>
<organism evidence="2 3">
    <name type="scientific">Acetobacter sacchari</name>
    <dbReference type="NCBI Taxonomy" id="2661687"/>
    <lineage>
        <taxon>Bacteria</taxon>
        <taxon>Pseudomonadati</taxon>
        <taxon>Pseudomonadota</taxon>
        <taxon>Alphaproteobacteria</taxon>
        <taxon>Acetobacterales</taxon>
        <taxon>Acetobacteraceae</taxon>
        <taxon>Acetobacter</taxon>
    </lineage>
</organism>
<reference evidence="2 3" key="1">
    <citation type="submission" date="2021-03" db="EMBL/GenBank/DDBJ databases">
        <title>The complete genome sequence of Acetobacter sacchari TBRC 11175.</title>
        <authorList>
            <person name="Charoenyingcharoen P."/>
            <person name="Yukphan P."/>
        </authorList>
    </citation>
    <scope>NUCLEOTIDE SEQUENCE [LARGE SCALE GENOMIC DNA]</scope>
    <source>
        <strain evidence="2 3">TBRC 11175</strain>
    </source>
</reference>
<dbReference type="Pfam" id="PF03869">
    <property type="entry name" value="Arc"/>
    <property type="match status" value="1"/>
</dbReference>
<dbReference type="InterPro" id="IPR010985">
    <property type="entry name" value="Ribbon_hlx_hlx"/>
</dbReference>
<name>A0ABS3M0T8_9PROT</name>
<dbReference type="RefSeq" id="WP_207883739.1">
    <property type="nucleotide sequence ID" value="NZ_JAFVMF010000030.1"/>
</dbReference>
<dbReference type="SUPFAM" id="SSF47598">
    <property type="entry name" value="Ribbon-helix-helix"/>
    <property type="match status" value="1"/>
</dbReference>
<dbReference type="InterPro" id="IPR005569">
    <property type="entry name" value="Arc_DNA-bd_dom"/>
</dbReference>
<gene>
    <name evidence="2" type="ORF">J2D73_18465</name>
</gene>
<sequence length="104" mass="11921">MSDDDRYRRFNLRIPKDVFDVIQDLALERSHSMNAEIVQRLEASLMPVAMWPTDAPDDSSPISPEEKSFIAIMRSMSEPERMILRGVLRGMAEGRDAVSKPRDQ</sequence>
<dbReference type="EMBL" id="JAFVMF010000030">
    <property type="protein sequence ID" value="MBO1361769.1"/>
    <property type="molecule type" value="Genomic_DNA"/>
</dbReference>
<protein>
    <submittedName>
        <fullName evidence="2">Arc family DNA-binding protein</fullName>
    </submittedName>
</protein>
<proteinExistence type="predicted"/>
<dbReference type="Gene3D" id="1.10.1220.10">
    <property type="entry name" value="Met repressor-like"/>
    <property type="match status" value="1"/>
</dbReference>
<keyword evidence="2" id="KW-0238">DNA-binding</keyword>
<evidence type="ECO:0000313" key="3">
    <source>
        <dbReference type="Proteomes" id="UP000664771"/>
    </source>
</evidence>
<dbReference type="GO" id="GO:0003677">
    <property type="term" value="F:DNA binding"/>
    <property type="evidence" value="ECO:0007669"/>
    <property type="project" value="UniProtKB-KW"/>
</dbReference>
<dbReference type="InterPro" id="IPR013321">
    <property type="entry name" value="Arc_rbn_hlx_hlx"/>
</dbReference>
<evidence type="ECO:0000259" key="1">
    <source>
        <dbReference type="Pfam" id="PF03869"/>
    </source>
</evidence>
<dbReference type="Proteomes" id="UP000664771">
    <property type="component" value="Unassembled WGS sequence"/>
</dbReference>
<comment type="caution">
    <text evidence="2">The sequence shown here is derived from an EMBL/GenBank/DDBJ whole genome shotgun (WGS) entry which is preliminary data.</text>
</comment>